<feature type="transmembrane region" description="Helical" evidence="16">
    <location>
        <begin position="80"/>
        <end position="102"/>
    </location>
</feature>
<dbReference type="GO" id="GO:0005886">
    <property type="term" value="C:plasma membrane"/>
    <property type="evidence" value="ECO:0007669"/>
    <property type="project" value="TreeGrafter"/>
</dbReference>
<keyword evidence="6" id="KW-0573">Peptidoglycan synthesis</keyword>
<dbReference type="InterPro" id="IPR001182">
    <property type="entry name" value="FtsW/RodA"/>
</dbReference>
<evidence type="ECO:0000256" key="12">
    <source>
        <dbReference type="ARBA" id="ARBA00041185"/>
    </source>
</evidence>
<feature type="transmembrane region" description="Helical" evidence="16">
    <location>
        <begin position="192"/>
        <end position="212"/>
    </location>
</feature>
<dbReference type="EMBL" id="QENZ01000004">
    <property type="protein sequence ID" value="PVX50941.1"/>
    <property type="molecule type" value="Genomic_DNA"/>
</dbReference>
<evidence type="ECO:0000256" key="3">
    <source>
        <dbReference type="ARBA" id="ARBA00022679"/>
    </source>
</evidence>
<feature type="transmembrane region" description="Helical" evidence="16">
    <location>
        <begin position="387"/>
        <end position="406"/>
    </location>
</feature>
<dbReference type="PANTHER" id="PTHR30474:SF2">
    <property type="entry name" value="PEPTIDOGLYCAN GLYCOSYLTRANSFERASE FTSW-RELATED"/>
    <property type="match status" value="1"/>
</dbReference>
<evidence type="ECO:0000256" key="9">
    <source>
        <dbReference type="ARBA" id="ARBA00032370"/>
    </source>
</evidence>
<keyword evidence="5" id="KW-0133">Cell shape</keyword>
<feature type="transmembrane region" description="Helical" evidence="16">
    <location>
        <begin position="344"/>
        <end position="367"/>
    </location>
</feature>
<accession>A0A7L4UP88</accession>
<evidence type="ECO:0000256" key="1">
    <source>
        <dbReference type="ARBA" id="ARBA00004141"/>
    </source>
</evidence>
<feature type="transmembrane region" description="Helical" evidence="16">
    <location>
        <begin position="23"/>
        <end position="41"/>
    </location>
</feature>
<dbReference type="GO" id="GO:0015648">
    <property type="term" value="F:lipid-linked peptidoglycan transporter activity"/>
    <property type="evidence" value="ECO:0007669"/>
    <property type="project" value="TreeGrafter"/>
</dbReference>
<name>A0A7L4UP88_BALHA</name>
<dbReference type="GO" id="GO:0032153">
    <property type="term" value="C:cell division site"/>
    <property type="evidence" value="ECO:0007669"/>
    <property type="project" value="TreeGrafter"/>
</dbReference>
<keyword evidence="2" id="KW-0328">Glycosyltransferase</keyword>
<feature type="transmembrane region" description="Helical" evidence="16">
    <location>
        <begin position="306"/>
        <end position="332"/>
    </location>
</feature>
<dbReference type="GO" id="GO:0008955">
    <property type="term" value="F:peptidoglycan glycosyltransferase activity"/>
    <property type="evidence" value="ECO:0007669"/>
    <property type="project" value="UniProtKB-EC"/>
</dbReference>
<protein>
    <recommendedName>
        <fullName evidence="12">Probable peptidoglycan glycosyltransferase FtsW</fullName>
        <ecNumber evidence="14">2.4.99.28</ecNumber>
    </recommendedName>
    <alternativeName>
        <fullName evidence="13">Cell division protein FtsW</fullName>
    </alternativeName>
    <alternativeName>
        <fullName evidence="10">Cell wall polymerase</fullName>
    </alternativeName>
    <alternativeName>
        <fullName evidence="9">Peptidoglycan polymerase</fullName>
    </alternativeName>
</protein>
<evidence type="ECO:0000256" key="11">
    <source>
        <dbReference type="ARBA" id="ARBA00038053"/>
    </source>
</evidence>
<keyword evidence="7 16" id="KW-1133">Transmembrane helix</keyword>
<evidence type="ECO:0000313" key="18">
    <source>
        <dbReference type="Proteomes" id="UP000251835"/>
    </source>
</evidence>
<evidence type="ECO:0000256" key="2">
    <source>
        <dbReference type="ARBA" id="ARBA00022676"/>
    </source>
</evidence>
<proteinExistence type="inferred from homology"/>
<organism evidence="17 18">
    <name type="scientific">Balneicella halophila</name>
    <dbReference type="NCBI Taxonomy" id="1537566"/>
    <lineage>
        <taxon>Bacteria</taxon>
        <taxon>Pseudomonadati</taxon>
        <taxon>Bacteroidota</taxon>
        <taxon>Bacteroidia</taxon>
        <taxon>Bacteroidales</taxon>
        <taxon>Balneicellaceae</taxon>
        <taxon>Balneicella</taxon>
    </lineage>
</organism>
<evidence type="ECO:0000256" key="16">
    <source>
        <dbReference type="SAM" id="Phobius"/>
    </source>
</evidence>
<dbReference type="GO" id="GO:0008360">
    <property type="term" value="P:regulation of cell shape"/>
    <property type="evidence" value="ECO:0007669"/>
    <property type="project" value="UniProtKB-KW"/>
</dbReference>
<dbReference type="GO" id="GO:0051301">
    <property type="term" value="P:cell division"/>
    <property type="evidence" value="ECO:0007669"/>
    <property type="project" value="UniProtKB-KW"/>
</dbReference>
<dbReference type="Proteomes" id="UP000251835">
    <property type="component" value="Unassembled WGS sequence"/>
</dbReference>
<evidence type="ECO:0000313" key="17">
    <source>
        <dbReference type="EMBL" id="PVX50941.1"/>
    </source>
</evidence>
<evidence type="ECO:0000256" key="13">
    <source>
        <dbReference type="ARBA" id="ARBA00041418"/>
    </source>
</evidence>
<dbReference type="RefSeq" id="WP_116496492.1">
    <property type="nucleotide sequence ID" value="NZ_QENZ01000004.1"/>
</dbReference>
<comment type="catalytic activity">
    <reaction evidence="15">
        <text>[GlcNAc-(1-&gt;4)-Mur2Ac(oyl-L-Ala-gamma-D-Glu-L-Lys-D-Ala-D-Ala)](n)-di-trans,octa-cis-undecaprenyl diphosphate + beta-D-GlcNAc-(1-&gt;4)-Mur2Ac(oyl-L-Ala-gamma-D-Glu-L-Lys-D-Ala-D-Ala)-di-trans,octa-cis-undecaprenyl diphosphate = [GlcNAc-(1-&gt;4)-Mur2Ac(oyl-L-Ala-gamma-D-Glu-L-Lys-D-Ala-D-Ala)](n+1)-di-trans,octa-cis-undecaprenyl diphosphate + di-trans,octa-cis-undecaprenyl diphosphate + H(+)</text>
        <dbReference type="Rhea" id="RHEA:23708"/>
        <dbReference type="Rhea" id="RHEA-COMP:9602"/>
        <dbReference type="Rhea" id="RHEA-COMP:9603"/>
        <dbReference type="ChEBI" id="CHEBI:15378"/>
        <dbReference type="ChEBI" id="CHEBI:58405"/>
        <dbReference type="ChEBI" id="CHEBI:60033"/>
        <dbReference type="ChEBI" id="CHEBI:78435"/>
        <dbReference type="EC" id="2.4.99.28"/>
    </reaction>
</comment>
<dbReference type="GO" id="GO:0009252">
    <property type="term" value="P:peptidoglycan biosynthetic process"/>
    <property type="evidence" value="ECO:0007669"/>
    <property type="project" value="UniProtKB-KW"/>
</dbReference>
<comment type="similarity">
    <text evidence="11">Belongs to the SEDS family. FtsW subfamily.</text>
</comment>
<dbReference type="PANTHER" id="PTHR30474">
    <property type="entry name" value="CELL CYCLE PROTEIN"/>
    <property type="match status" value="1"/>
</dbReference>
<keyword evidence="4 16" id="KW-0812">Transmembrane</keyword>
<evidence type="ECO:0000256" key="5">
    <source>
        <dbReference type="ARBA" id="ARBA00022960"/>
    </source>
</evidence>
<dbReference type="Pfam" id="PF01098">
    <property type="entry name" value="FTSW_RODA_SPOVE"/>
    <property type="match status" value="1"/>
</dbReference>
<dbReference type="OrthoDB" id="9812661at2"/>
<reference evidence="17 18" key="1">
    <citation type="submission" date="2018-05" db="EMBL/GenBank/DDBJ databases">
        <title>Genomic Encyclopedia of Type Strains, Phase IV (KMG-IV): sequencing the most valuable type-strain genomes for metagenomic binning, comparative biology and taxonomic classification.</title>
        <authorList>
            <person name="Goeker M."/>
        </authorList>
    </citation>
    <scope>NUCLEOTIDE SEQUENCE [LARGE SCALE GENOMIC DNA]</scope>
    <source>
        <strain evidence="17 18">DSM 28579</strain>
    </source>
</reference>
<comment type="caution">
    <text evidence="17">The sequence shown here is derived from an EMBL/GenBank/DDBJ whole genome shotgun (WGS) entry which is preliminary data.</text>
</comment>
<sequence length="420" mass="47053">MKENLGNIFQNIRDRIKKSDRGLWYSTIVLAFVSIVLMFSTTDTLGDPWKNTFVQLVFFIIAFLVMVSLHYIHYNHIRKIATYAPLLILILLISLTFFGVTINGAKRWITIPFIGFTFQPSELIKILLVIYVARTLAIFQTAKGCDDVAFRRIFTVTAIVFVWIATSNVSTAILMALTVFIMMAVGRIRTKWILSLFFGAMALVAVVVLIAVNTDWRPNIGRVTTALNRVERFVAPEKAANREAEEFAKLKTPRERQIALASKQRREDEKKQVEAAKAAIATGGIIGKGPGNSNVRYVLPLPYSDYVFAIIVEELGLLAAFFLIFAYLAMVYRAGMIAQRCTRTFPAFLVIGLTTIIVLQAFMNMAVAVSLMPVTGQPLPFVSKGGTSLLVTGFSIGMILSVTYWLKRQEEEELAKHIQE</sequence>
<keyword evidence="17" id="KW-0132">Cell division</keyword>
<dbReference type="EC" id="2.4.99.28" evidence="14"/>
<evidence type="ECO:0000256" key="6">
    <source>
        <dbReference type="ARBA" id="ARBA00022984"/>
    </source>
</evidence>
<evidence type="ECO:0000256" key="7">
    <source>
        <dbReference type="ARBA" id="ARBA00022989"/>
    </source>
</evidence>
<evidence type="ECO:0000256" key="14">
    <source>
        <dbReference type="ARBA" id="ARBA00044770"/>
    </source>
</evidence>
<feature type="transmembrane region" description="Helical" evidence="16">
    <location>
        <begin position="153"/>
        <end position="180"/>
    </location>
</feature>
<evidence type="ECO:0000256" key="4">
    <source>
        <dbReference type="ARBA" id="ARBA00022692"/>
    </source>
</evidence>
<evidence type="ECO:0000256" key="10">
    <source>
        <dbReference type="ARBA" id="ARBA00033270"/>
    </source>
</evidence>
<keyword evidence="8 16" id="KW-0472">Membrane</keyword>
<gene>
    <name evidence="17" type="ORF">C7377_1270</name>
</gene>
<feature type="transmembrane region" description="Helical" evidence="16">
    <location>
        <begin position="53"/>
        <end position="74"/>
    </location>
</feature>
<keyword evidence="3" id="KW-0808">Transferase</keyword>
<evidence type="ECO:0000256" key="8">
    <source>
        <dbReference type="ARBA" id="ARBA00023136"/>
    </source>
</evidence>
<dbReference type="AlphaFoldDB" id="A0A7L4UP88"/>
<evidence type="ECO:0000256" key="15">
    <source>
        <dbReference type="ARBA" id="ARBA00049902"/>
    </source>
</evidence>
<keyword evidence="18" id="KW-1185">Reference proteome</keyword>
<keyword evidence="17" id="KW-0131">Cell cycle</keyword>
<comment type="subcellular location">
    <subcellularLocation>
        <location evidence="1">Membrane</location>
        <topology evidence="1">Multi-pass membrane protein</topology>
    </subcellularLocation>
</comment>